<name>A0ABV8SHF7_9BACL</name>
<organism evidence="1 2">
    <name type="scientific">Cohnella boryungensis</name>
    <dbReference type="NCBI Taxonomy" id="768479"/>
    <lineage>
        <taxon>Bacteria</taxon>
        <taxon>Bacillati</taxon>
        <taxon>Bacillota</taxon>
        <taxon>Bacilli</taxon>
        <taxon>Bacillales</taxon>
        <taxon>Paenibacillaceae</taxon>
        <taxon>Cohnella</taxon>
    </lineage>
</organism>
<dbReference type="SUPFAM" id="SSF89360">
    <property type="entry name" value="HesB-like domain"/>
    <property type="match status" value="1"/>
</dbReference>
<accession>A0ABV8SHF7</accession>
<dbReference type="InterPro" id="IPR035903">
    <property type="entry name" value="HesB-like_dom_sf"/>
</dbReference>
<protein>
    <submittedName>
        <fullName evidence="1">Fe-S cluster assembly protein HesB</fullName>
    </submittedName>
</protein>
<dbReference type="RefSeq" id="WP_204602077.1">
    <property type="nucleotide sequence ID" value="NZ_JBHSED010000065.1"/>
</dbReference>
<reference evidence="2" key="1">
    <citation type="journal article" date="2019" name="Int. J. Syst. Evol. Microbiol.">
        <title>The Global Catalogue of Microorganisms (GCM) 10K type strain sequencing project: providing services to taxonomists for standard genome sequencing and annotation.</title>
        <authorList>
            <consortium name="The Broad Institute Genomics Platform"/>
            <consortium name="The Broad Institute Genome Sequencing Center for Infectious Disease"/>
            <person name="Wu L."/>
            <person name="Ma J."/>
        </authorList>
    </citation>
    <scope>NUCLEOTIDE SEQUENCE [LARGE SCALE GENOMIC DNA]</scope>
    <source>
        <strain evidence="2">CGMCC 4.1641</strain>
    </source>
</reference>
<dbReference type="EMBL" id="JBHSED010000065">
    <property type="protein sequence ID" value="MFC4306771.1"/>
    <property type="molecule type" value="Genomic_DNA"/>
</dbReference>
<gene>
    <name evidence="1" type="ORF">ACFO1S_25455</name>
</gene>
<keyword evidence="2" id="KW-1185">Reference proteome</keyword>
<dbReference type="Proteomes" id="UP001595755">
    <property type="component" value="Unassembled WGS sequence"/>
</dbReference>
<sequence length="100" mass="11035">MKITVTDKALTCLQEEWGFEEVTSVRVYGRYVGGGGDPYALGIMKAESVPGGLAIRTVTQGVTFFIEEQDLWHLQEKELIIDAQGIDIQFVLVEASIGEQ</sequence>
<evidence type="ECO:0000313" key="1">
    <source>
        <dbReference type="EMBL" id="MFC4306771.1"/>
    </source>
</evidence>
<comment type="caution">
    <text evidence="1">The sequence shown here is derived from an EMBL/GenBank/DDBJ whole genome shotgun (WGS) entry which is preliminary data.</text>
</comment>
<proteinExistence type="predicted"/>
<evidence type="ECO:0000313" key="2">
    <source>
        <dbReference type="Proteomes" id="UP001595755"/>
    </source>
</evidence>